<feature type="chain" id="PRO_5042688422" evidence="8">
    <location>
        <begin position="22"/>
        <end position="414"/>
    </location>
</feature>
<dbReference type="InterPro" id="IPR006059">
    <property type="entry name" value="SBP"/>
</dbReference>
<dbReference type="Pfam" id="PF01547">
    <property type="entry name" value="SBP_bac_1"/>
    <property type="match status" value="1"/>
</dbReference>
<evidence type="ECO:0000313" key="12">
    <source>
        <dbReference type="Proteomes" id="UP000439965"/>
    </source>
</evidence>
<dbReference type="EMBL" id="UFYW01000001">
    <property type="protein sequence ID" value="STD84205.1"/>
    <property type="molecule type" value="Genomic_DNA"/>
</dbReference>
<evidence type="ECO:0000313" key="11">
    <source>
        <dbReference type="Proteomes" id="UP000254807"/>
    </source>
</evidence>
<protein>
    <submittedName>
        <fullName evidence="9">Extracellular solute-binding protein</fullName>
    </submittedName>
    <submittedName>
        <fullName evidence="10">Sugar ABC superfamily ATP binding cassette transporter, binding protein</fullName>
    </submittedName>
</protein>
<reference evidence="10 11" key="1">
    <citation type="submission" date="2018-06" db="EMBL/GenBank/DDBJ databases">
        <authorList>
            <consortium name="Pathogen Informatics"/>
            <person name="Doyle S."/>
        </authorList>
    </citation>
    <scope>NUCLEOTIDE SEQUENCE [LARGE SCALE GENOMIC DNA]</scope>
    <source>
        <strain evidence="10 11">NCTC12360</strain>
    </source>
</reference>
<evidence type="ECO:0000313" key="10">
    <source>
        <dbReference type="EMBL" id="STD84205.1"/>
    </source>
</evidence>
<keyword evidence="5" id="KW-0472">Membrane</keyword>
<dbReference type="OrthoDB" id="9768630at2"/>
<evidence type="ECO:0000256" key="3">
    <source>
        <dbReference type="ARBA" id="ARBA00022475"/>
    </source>
</evidence>
<dbReference type="Proteomes" id="UP000254807">
    <property type="component" value="Unassembled WGS sequence"/>
</dbReference>
<comment type="similarity">
    <text evidence="1">Belongs to the bacterial solute-binding protein 1 family.</text>
</comment>
<proteinExistence type="inferred from homology"/>
<keyword evidence="6" id="KW-0564">Palmitate</keyword>
<evidence type="ECO:0000313" key="9">
    <source>
        <dbReference type="EMBL" id="MXS25844.1"/>
    </source>
</evidence>
<keyword evidence="11" id="KW-1185">Reference proteome</keyword>
<evidence type="ECO:0000256" key="8">
    <source>
        <dbReference type="SAM" id="SignalP"/>
    </source>
</evidence>
<evidence type="ECO:0000256" key="4">
    <source>
        <dbReference type="ARBA" id="ARBA00022729"/>
    </source>
</evidence>
<evidence type="ECO:0000256" key="7">
    <source>
        <dbReference type="ARBA" id="ARBA00023288"/>
    </source>
</evidence>
<name>A0A1L8U334_ENTGA</name>
<dbReference type="PANTHER" id="PTHR43649">
    <property type="entry name" value="ARABINOSE-BINDING PROTEIN-RELATED"/>
    <property type="match status" value="1"/>
</dbReference>
<accession>A0A1L8U334</accession>
<dbReference type="SUPFAM" id="SSF53850">
    <property type="entry name" value="Periplasmic binding protein-like II"/>
    <property type="match status" value="1"/>
</dbReference>
<reference evidence="9 12" key="2">
    <citation type="submission" date="2019-04" db="EMBL/GenBank/DDBJ databases">
        <title>Step-wise assembly of the neonatal virome modulated by breast feeding.</title>
        <authorList>
            <person name="Liang G."/>
            <person name="Bushman F."/>
        </authorList>
    </citation>
    <scope>NUCLEOTIDE SEQUENCE [LARGE SCALE GENOMIC DNA]</scope>
    <source>
        <strain evidence="9 12">E3404</strain>
    </source>
</reference>
<dbReference type="GO" id="GO:0055085">
    <property type="term" value="P:transmembrane transport"/>
    <property type="evidence" value="ECO:0007669"/>
    <property type="project" value="InterPro"/>
</dbReference>
<keyword evidence="2" id="KW-0813">Transport</keyword>
<gene>
    <name evidence="10" type="primary">ugpB_3</name>
    <name evidence="9" type="ORF">GTI89_07225</name>
    <name evidence="10" type="ORF">NCTC12360_02732</name>
</gene>
<keyword evidence="4 8" id="KW-0732">Signal</keyword>
<sequence>MKFSKAAIVVGATLLCGIVLSACGSGGGNSSKSSEILLWSSTTGPDGEKIKKTIDEYNATDPDFKVKLVSMQGDTFTSKLTTAGKSGKGVPDLALVASEALPTYKNQEMLDSWDDMIKGTELDRSNYVEAAWDTGTLEDSQYGIPATMGSWVMYYNKDLVDKYIPGALDDGIVTYEEINQAGEKAKADGVYSFGYTWGMQNYSNLYQQMGGQWQDQDGKINIDNEYSYNTVQEFKNLYDAGYMVPDGEDANKLFANQQLIFLPEGTWMLSNMEEISDFEWGETFTPQWDAENIVQGSGVDQFAMFKTKEERSDEKKEGMVDFLTWLQANQLEWVKSGANPTSLAMLDNEEYVKMPQSFLLKTEKGQAAISVNAVDGLSYIFDEYDNRSWDMITGKADIKDTFGEIQKVVEEKMK</sequence>
<evidence type="ECO:0000256" key="2">
    <source>
        <dbReference type="ARBA" id="ARBA00022448"/>
    </source>
</evidence>
<dbReference type="PROSITE" id="PS51257">
    <property type="entry name" value="PROKAR_LIPOPROTEIN"/>
    <property type="match status" value="1"/>
</dbReference>
<evidence type="ECO:0000256" key="1">
    <source>
        <dbReference type="ARBA" id="ARBA00008520"/>
    </source>
</evidence>
<keyword evidence="3" id="KW-1003">Cell membrane</keyword>
<keyword evidence="7" id="KW-0449">Lipoprotein</keyword>
<dbReference type="Proteomes" id="UP000439965">
    <property type="component" value="Unassembled WGS sequence"/>
</dbReference>
<dbReference type="EMBL" id="WVTI01000004">
    <property type="protein sequence ID" value="MXS25844.1"/>
    <property type="molecule type" value="Genomic_DNA"/>
</dbReference>
<dbReference type="RefSeq" id="WP_005472664.1">
    <property type="nucleotide sequence ID" value="NZ_CAAKOE010000023.1"/>
</dbReference>
<dbReference type="AlphaFoldDB" id="A0A1L8U334"/>
<dbReference type="InterPro" id="IPR050490">
    <property type="entry name" value="Bact_solute-bd_prot1"/>
</dbReference>
<dbReference type="InterPro" id="IPR006061">
    <property type="entry name" value="SBP_1_CS"/>
</dbReference>
<evidence type="ECO:0000256" key="6">
    <source>
        <dbReference type="ARBA" id="ARBA00023139"/>
    </source>
</evidence>
<evidence type="ECO:0000256" key="5">
    <source>
        <dbReference type="ARBA" id="ARBA00023136"/>
    </source>
</evidence>
<dbReference type="PROSITE" id="PS01037">
    <property type="entry name" value="SBP_BACTERIAL_1"/>
    <property type="match status" value="1"/>
</dbReference>
<dbReference type="PANTHER" id="PTHR43649:SF33">
    <property type="entry name" value="POLYGALACTURONAN_RHAMNOGALACTURONAN-BINDING PROTEIN YTCQ"/>
    <property type="match status" value="1"/>
</dbReference>
<feature type="signal peptide" evidence="8">
    <location>
        <begin position="1"/>
        <end position="21"/>
    </location>
</feature>
<organism evidence="10 11">
    <name type="scientific">Enterococcus gallinarum</name>
    <dbReference type="NCBI Taxonomy" id="1353"/>
    <lineage>
        <taxon>Bacteria</taxon>
        <taxon>Bacillati</taxon>
        <taxon>Bacillota</taxon>
        <taxon>Bacilli</taxon>
        <taxon>Lactobacillales</taxon>
        <taxon>Enterococcaceae</taxon>
        <taxon>Enterococcus</taxon>
    </lineage>
</organism>
<dbReference type="Gene3D" id="3.40.190.10">
    <property type="entry name" value="Periplasmic binding protein-like II"/>
    <property type="match status" value="1"/>
</dbReference>